<keyword evidence="2" id="KW-0808">Transferase</keyword>
<evidence type="ECO:0000313" key="6">
    <source>
        <dbReference type="EMBL" id="KIL67642.1"/>
    </source>
</evidence>
<dbReference type="Gene3D" id="3.10.490.10">
    <property type="entry name" value="Gamma-glutamyl cyclotransferase-like"/>
    <property type="match status" value="1"/>
</dbReference>
<gene>
    <name evidence="6" type="ORF">M378DRAFT_73316</name>
</gene>
<dbReference type="AlphaFoldDB" id="A0A0C2X0M4"/>
<evidence type="ECO:0000313" key="7">
    <source>
        <dbReference type="Proteomes" id="UP000054549"/>
    </source>
</evidence>
<evidence type="ECO:0000256" key="2">
    <source>
        <dbReference type="ARBA" id="ARBA00022679"/>
    </source>
</evidence>
<evidence type="ECO:0000256" key="3">
    <source>
        <dbReference type="ARBA" id="ARBA00030602"/>
    </source>
</evidence>
<dbReference type="CDD" id="cd06661">
    <property type="entry name" value="GGCT_like"/>
    <property type="match status" value="1"/>
</dbReference>
<protein>
    <recommendedName>
        <fullName evidence="3">Putative gamma-glutamylcyclotransferase</fullName>
    </recommendedName>
</protein>
<dbReference type="Proteomes" id="UP000054549">
    <property type="component" value="Unassembled WGS sequence"/>
</dbReference>
<dbReference type="OrthoDB" id="1044435at2759"/>
<dbReference type="InterPro" id="IPR045038">
    <property type="entry name" value="AIG2-like"/>
</dbReference>
<feature type="compositionally biased region" description="Basic and acidic residues" evidence="4">
    <location>
        <begin position="189"/>
        <end position="214"/>
    </location>
</feature>
<comment type="similarity">
    <text evidence="1">Belongs to the gamma-glutamylcyclotransferase family.</text>
</comment>
<dbReference type="HOGENOM" id="CLU_093936_1_0_1"/>
<dbReference type="InterPro" id="IPR013024">
    <property type="entry name" value="GGCT-like"/>
</dbReference>
<dbReference type="PANTHER" id="PTHR31544:SF2">
    <property type="entry name" value="AIG2-LIKE PROTEIN D"/>
    <property type="match status" value="1"/>
</dbReference>
<dbReference type="EMBL" id="KN818231">
    <property type="protein sequence ID" value="KIL67642.1"/>
    <property type="molecule type" value="Genomic_DNA"/>
</dbReference>
<dbReference type="Pfam" id="PF06094">
    <property type="entry name" value="GGACT"/>
    <property type="match status" value="1"/>
</dbReference>
<accession>A0A0C2X0M4</accession>
<evidence type="ECO:0000256" key="1">
    <source>
        <dbReference type="ARBA" id="ARBA00008861"/>
    </source>
</evidence>
<proteinExistence type="inferred from homology"/>
<dbReference type="SUPFAM" id="SSF110857">
    <property type="entry name" value="Gamma-glutamyl cyclotransferase-like"/>
    <property type="match status" value="1"/>
</dbReference>
<dbReference type="PANTHER" id="PTHR31544">
    <property type="entry name" value="AIG2-LIKE PROTEIN D"/>
    <property type="match status" value="1"/>
</dbReference>
<organism evidence="6 7">
    <name type="scientific">Amanita muscaria (strain Koide BX008)</name>
    <dbReference type="NCBI Taxonomy" id="946122"/>
    <lineage>
        <taxon>Eukaryota</taxon>
        <taxon>Fungi</taxon>
        <taxon>Dikarya</taxon>
        <taxon>Basidiomycota</taxon>
        <taxon>Agaricomycotina</taxon>
        <taxon>Agaricomycetes</taxon>
        <taxon>Agaricomycetidae</taxon>
        <taxon>Agaricales</taxon>
        <taxon>Pluteineae</taxon>
        <taxon>Amanitaceae</taxon>
        <taxon>Amanita</taxon>
    </lineage>
</organism>
<feature type="domain" description="Gamma-glutamylcyclotransferase AIG2-like" evidence="5">
    <location>
        <begin position="10"/>
        <end position="115"/>
    </location>
</feature>
<evidence type="ECO:0000256" key="4">
    <source>
        <dbReference type="SAM" id="MobiDB-lite"/>
    </source>
</evidence>
<evidence type="ECO:0000259" key="5">
    <source>
        <dbReference type="Pfam" id="PF06094"/>
    </source>
</evidence>
<keyword evidence="7" id="KW-1185">Reference proteome</keyword>
<feature type="region of interest" description="Disordered" evidence="4">
    <location>
        <begin position="188"/>
        <end position="220"/>
    </location>
</feature>
<dbReference type="InterPro" id="IPR009288">
    <property type="entry name" value="AIG2-like_dom"/>
</dbReference>
<name>A0A0C2X0M4_AMAMK</name>
<dbReference type="GO" id="GO:0016740">
    <property type="term" value="F:transferase activity"/>
    <property type="evidence" value="ECO:0007669"/>
    <property type="project" value="UniProtKB-KW"/>
</dbReference>
<sequence length="220" mass="25420">MAKTGSESAFFYGTLMHPKILRRVIKNDGKHLKICPAVLSDYTRHRIRNEDYPGLVPYDKGKKLLNRELAPDERCTRGTLVIGLTAADLRRVDAFEEEGDVYIREAVRIRALEEPITLEEFVDEEGHDRDLVERIMPTHLPISEILEKIESEAVETETYVYQDVTVLESELWSFADFLRDKASPWLDGSRQEYYDTDPEPKEGPETEFDRRIRQSDGVTA</sequence>
<dbReference type="InParanoid" id="A0A0C2X0M4"/>
<dbReference type="InterPro" id="IPR036568">
    <property type="entry name" value="GGCT-like_sf"/>
</dbReference>
<reference evidence="6 7" key="1">
    <citation type="submission" date="2014-04" db="EMBL/GenBank/DDBJ databases">
        <title>Evolutionary Origins and Diversification of the Mycorrhizal Mutualists.</title>
        <authorList>
            <consortium name="DOE Joint Genome Institute"/>
            <consortium name="Mycorrhizal Genomics Consortium"/>
            <person name="Kohler A."/>
            <person name="Kuo A."/>
            <person name="Nagy L.G."/>
            <person name="Floudas D."/>
            <person name="Copeland A."/>
            <person name="Barry K.W."/>
            <person name="Cichocki N."/>
            <person name="Veneault-Fourrey C."/>
            <person name="LaButti K."/>
            <person name="Lindquist E.A."/>
            <person name="Lipzen A."/>
            <person name="Lundell T."/>
            <person name="Morin E."/>
            <person name="Murat C."/>
            <person name="Riley R."/>
            <person name="Ohm R."/>
            <person name="Sun H."/>
            <person name="Tunlid A."/>
            <person name="Henrissat B."/>
            <person name="Grigoriev I.V."/>
            <person name="Hibbett D.S."/>
            <person name="Martin F."/>
        </authorList>
    </citation>
    <scope>NUCLEOTIDE SEQUENCE [LARGE SCALE GENOMIC DNA]</scope>
    <source>
        <strain evidence="6 7">Koide BX008</strain>
    </source>
</reference>